<dbReference type="Pfam" id="PF13920">
    <property type="entry name" value="zf-C3HC4_3"/>
    <property type="match status" value="1"/>
</dbReference>
<reference evidence="8 9" key="1">
    <citation type="submission" date="2024-04" db="EMBL/GenBank/DDBJ databases">
        <authorList>
            <consortium name="Genoscope - CEA"/>
            <person name="William W."/>
        </authorList>
    </citation>
    <scope>NUCLEOTIDE SEQUENCE [LARGE SCALE GENOMIC DNA]</scope>
</reference>
<comment type="caution">
    <text evidence="8">The sequence shown here is derived from an EMBL/GenBank/DDBJ whole genome shotgun (WGS) entry which is preliminary data.</text>
</comment>
<dbReference type="GO" id="GO:0008270">
    <property type="term" value="F:zinc ion binding"/>
    <property type="evidence" value="ECO:0007669"/>
    <property type="project" value="UniProtKB-KW"/>
</dbReference>
<evidence type="ECO:0000259" key="6">
    <source>
        <dbReference type="PROSITE" id="PS50089"/>
    </source>
</evidence>
<dbReference type="EMBL" id="CAXITT010000341">
    <property type="protein sequence ID" value="CAL1539545.1"/>
    <property type="molecule type" value="Genomic_DNA"/>
</dbReference>
<evidence type="ECO:0000313" key="9">
    <source>
        <dbReference type="Proteomes" id="UP001497497"/>
    </source>
</evidence>
<dbReference type="Proteomes" id="UP001497497">
    <property type="component" value="Unassembled WGS sequence"/>
</dbReference>
<evidence type="ECO:0000256" key="1">
    <source>
        <dbReference type="ARBA" id="ARBA00022771"/>
    </source>
</evidence>
<dbReference type="SUPFAM" id="SSF48726">
    <property type="entry name" value="Immunoglobulin"/>
    <property type="match status" value="1"/>
</dbReference>
<feature type="domain" description="Ig-like" evidence="7">
    <location>
        <begin position="26"/>
        <end position="148"/>
    </location>
</feature>
<evidence type="ECO:0000256" key="3">
    <source>
        <dbReference type="PROSITE-ProRule" id="PRU00175"/>
    </source>
</evidence>
<feature type="transmembrane region" description="Helical" evidence="5">
    <location>
        <begin position="204"/>
        <end position="226"/>
    </location>
</feature>
<evidence type="ECO:0000256" key="5">
    <source>
        <dbReference type="SAM" id="Phobius"/>
    </source>
</evidence>
<dbReference type="InterPro" id="IPR007110">
    <property type="entry name" value="Ig-like_dom"/>
</dbReference>
<dbReference type="PROSITE" id="PS50835">
    <property type="entry name" value="IG_LIKE"/>
    <property type="match status" value="1"/>
</dbReference>
<evidence type="ECO:0008006" key="10">
    <source>
        <dbReference type="Google" id="ProtNLM"/>
    </source>
</evidence>
<dbReference type="SUPFAM" id="SSF57850">
    <property type="entry name" value="RING/U-box"/>
    <property type="match status" value="1"/>
</dbReference>
<evidence type="ECO:0000256" key="2">
    <source>
        <dbReference type="ARBA" id="ARBA00022833"/>
    </source>
</evidence>
<dbReference type="Gene3D" id="3.30.40.10">
    <property type="entry name" value="Zinc/RING finger domain, C3HC4 (zinc finger)"/>
    <property type="match status" value="1"/>
</dbReference>
<feature type="compositionally biased region" description="Low complexity" evidence="4">
    <location>
        <begin position="156"/>
        <end position="184"/>
    </location>
</feature>
<protein>
    <recommendedName>
        <fullName evidence="10">Ig-like domain-containing protein</fullName>
    </recommendedName>
</protein>
<keyword evidence="5" id="KW-0812">Transmembrane</keyword>
<dbReference type="InterPro" id="IPR013083">
    <property type="entry name" value="Znf_RING/FYVE/PHD"/>
</dbReference>
<feature type="region of interest" description="Disordered" evidence="4">
    <location>
        <begin position="148"/>
        <end position="189"/>
    </location>
</feature>
<keyword evidence="1 3" id="KW-0479">Metal-binding</keyword>
<keyword evidence="2" id="KW-0862">Zinc</keyword>
<accession>A0AAV2I164</accession>
<feature type="domain" description="RING-type" evidence="6">
    <location>
        <begin position="278"/>
        <end position="318"/>
    </location>
</feature>
<keyword evidence="5" id="KW-1133">Transmembrane helix</keyword>
<feature type="transmembrane region" description="Helical" evidence="5">
    <location>
        <begin position="6"/>
        <end position="28"/>
    </location>
</feature>
<sequence length="325" mass="36188">MTQLIILVYLLISYNSIIGLGLGLAPILDKSEIGDGENVTVTCDVSRVTESPVSSICYLFISIQNPIHPFDENLAYVWLCDDNLIHLGEGKWPWQTKYRYINGNQTLLADSQIILINNNSTCDDAGVYTCTYAYRDYDGRKAASQTLRRKASCDRTSTTTTTATAKPADSSNSSAHGTNSSAHGTNSRANGMDMKTIKIIFKSVILVALPAAFGISAAGFILLNIFGMDQTVVQRAPQPVQQVALVRAPQRVIRRRNPPAPRRRNNVQQRNLILNRMCTLCLRERPLVSLYPCMHTNICEGCTIKIIEKRNRPCPFCRVRIEGYL</sequence>
<dbReference type="InterPro" id="IPR036179">
    <property type="entry name" value="Ig-like_dom_sf"/>
</dbReference>
<dbReference type="InterPro" id="IPR001841">
    <property type="entry name" value="Znf_RING"/>
</dbReference>
<evidence type="ECO:0000256" key="4">
    <source>
        <dbReference type="SAM" id="MobiDB-lite"/>
    </source>
</evidence>
<keyword evidence="9" id="KW-1185">Reference proteome</keyword>
<name>A0AAV2I164_LYMST</name>
<proteinExistence type="predicted"/>
<evidence type="ECO:0000313" key="8">
    <source>
        <dbReference type="EMBL" id="CAL1539545.1"/>
    </source>
</evidence>
<keyword evidence="1 3" id="KW-0863">Zinc-finger</keyword>
<dbReference type="AlphaFoldDB" id="A0AAV2I164"/>
<dbReference type="PROSITE" id="PS50089">
    <property type="entry name" value="ZF_RING_2"/>
    <property type="match status" value="1"/>
</dbReference>
<evidence type="ECO:0000259" key="7">
    <source>
        <dbReference type="PROSITE" id="PS50835"/>
    </source>
</evidence>
<keyword evidence="5" id="KW-0472">Membrane</keyword>
<gene>
    <name evidence="8" type="ORF">GSLYS_00013278001</name>
</gene>
<organism evidence="8 9">
    <name type="scientific">Lymnaea stagnalis</name>
    <name type="common">Great pond snail</name>
    <name type="synonym">Helix stagnalis</name>
    <dbReference type="NCBI Taxonomy" id="6523"/>
    <lineage>
        <taxon>Eukaryota</taxon>
        <taxon>Metazoa</taxon>
        <taxon>Spiralia</taxon>
        <taxon>Lophotrochozoa</taxon>
        <taxon>Mollusca</taxon>
        <taxon>Gastropoda</taxon>
        <taxon>Heterobranchia</taxon>
        <taxon>Euthyneura</taxon>
        <taxon>Panpulmonata</taxon>
        <taxon>Hygrophila</taxon>
        <taxon>Lymnaeoidea</taxon>
        <taxon>Lymnaeidae</taxon>
        <taxon>Lymnaea</taxon>
    </lineage>
</organism>